<gene>
    <name evidence="1" type="ORF">A9P98_08545</name>
</gene>
<protein>
    <submittedName>
        <fullName evidence="1">Uncharacterized protein</fullName>
    </submittedName>
</protein>
<reference evidence="1 2" key="1">
    <citation type="submission" date="2016-05" db="EMBL/GenBank/DDBJ databases">
        <title>First complete genome of the cyanobacterium Cylindrospermopsis raciborskii CS505, containing a circular chromosome and a single extrachromosomal element.</title>
        <authorList>
            <person name="Fuentes J."/>
            <person name="Tamames J."/>
            <person name="Allen E."/>
            <person name="Plominski A."/>
            <person name="Vasquez M."/>
        </authorList>
    </citation>
    <scope>NUCLEOTIDE SEQUENCE [LARGE SCALE GENOMIC DNA]</scope>
    <source>
        <strain evidence="1 2">CS505</strain>
    </source>
</reference>
<name>A0A853MBM0_9CYAN</name>
<evidence type="ECO:0000313" key="2">
    <source>
        <dbReference type="Proteomes" id="UP000093903"/>
    </source>
</evidence>
<sequence length="88" mass="9688">MVSGASLILLLPSTGYQNKSPATNTSGLDLNSISRFSLILTIHVNCTDFPFETHLRNRIYIYPVGLLGFVPQPNLRLPTTKLVGFKPT</sequence>
<dbReference type="EMBL" id="LYXA01000001">
    <property type="protein sequence ID" value="OBU76363.1"/>
    <property type="molecule type" value="Genomic_DNA"/>
</dbReference>
<dbReference type="Proteomes" id="UP000093903">
    <property type="component" value="Unassembled WGS sequence"/>
</dbReference>
<evidence type="ECO:0000313" key="1">
    <source>
        <dbReference type="EMBL" id="OBU76363.1"/>
    </source>
</evidence>
<organism evidence="1 2">
    <name type="scientific">Cylindrospermopsis raciborskii CS-505</name>
    <dbReference type="NCBI Taxonomy" id="533240"/>
    <lineage>
        <taxon>Bacteria</taxon>
        <taxon>Bacillati</taxon>
        <taxon>Cyanobacteriota</taxon>
        <taxon>Cyanophyceae</taxon>
        <taxon>Nostocales</taxon>
        <taxon>Aphanizomenonaceae</taxon>
        <taxon>Cylindrospermopsis</taxon>
    </lineage>
</organism>
<comment type="caution">
    <text evidence="1">The sequence shown here is derived from an EMBL/GenBank/DDBJ whole genome shotgun (WGS) entry which is preliminary data.</text>
</comment>
<accession>A0A853MBM0</accession>
<dbReference type="AlphaFoldDB" id="A0A853MBM0"/>
<proteinExistence type="predicted"/>